<proteinExistence type="predicted"/>
<keyword evidence="2" id="KW-1185">Reference proteome</keyword>
<dbReference type="EMBL" id="AP025293">
    <property type="protein sequence ID" value="BDD00716.1"/>
    <property type="molecule type" value="Genomic_DNA"/>
</dbReference>
<gene>
    <name evidence="1" type="ORF">PEPS_29960</name>
</gene>
<geneLocation type="plasmid" evidence="1 2">
    <name>pPP1</name>
</geneLocation>
<evidence type="ECO:0000313" key="2">
    <source>
        <dbReference type="Proteomes" id="UP001354989"/>
    </source>
</evidence>
<reference evidence="1 2" key="1">
    <citation type="submission" date="2021-12" db="EMBL/GenBank/DDBJ databases">
        <title>Genome sequencing of bacteria with rrn-lacking chromosome and rrn-plasmid.</title>
        <authorList>
            <person name="Anda M."/>
            <person name="Iwasaki W."/>
        </authorList>
    </citation>
    <scope>NUCLEOTIDE SEQUENCE [LARGE SCALE GENOMIC DNA]</scope>
    <source>
        <strain evidence="1 2">NBRC 101262</strain>
        <plasmid evidence="1 2">pPP1</plasmid>
    </source>
</reference>
<accession>A0ABN6LBZ6</accession>
<keyword evidence="1" id="KW-0614">Plasmid</keyword>
<dbReference type="RefSeq" id="WP_332921957.1">
    <property type="nucleotide sequence ID" value="NZ_AP025293.1"/>
</dbReference>
<organism evidence="1 2">
    <name type="scientific">Persicobacter psychrovividus</name>
    <dbReference type="NCBI Taxonomy" id="387638"/>
    <lineage>
        <taxon>Bacteria</taxon>
        <taxon>Pseudomonadati</taxon>
        <taxon>Bacteroidota</taxon>
        <taxon>Cytophagia</taxon>
        <taxon>Cytophagales</taxon>
        <taxon>Persicobacteraceae</taxon>
        <taxon>Persicobacter</taxon>
    </lineage>
</organism>
<sequence length="96" mass="11157">MKTTSKQTVFEQGSLSQLVWSVIFDGVGMLSYLYPGLGEFADILWAPAAGYIHYKMYGDKQLAQLSFWEELLPMTDVLPTFTLTWFYVRFFKPRNQ</sequence>
<name>A0ABN6LBZ6_9BACT</name>
<dbReference type="Proteomes" id="UP001354989">
    <property type="component" value="Plasmid pPP1"/>
</dbReference>
<protein>
    <submittedName>
        <fullName evidence="1">Uncharacterized protein</fullName>
    </submittedName>
</protein>
<evidence type="ECO:0000313" key="1">
    <source>
        <dbReference type="EMBL" id="BDD00716.1"/>
    </source>
</evidence>